<dbReference type="Pfam" id="PF08240">
    <property type="entry name" value="ADH_N"/>
    <property type="match status" value="1"/>
</dbReference>
<dbReference type="GO" id="GO:0016491">
    <property type="term" value="F:oxidoreductase activity"/>
    <property type="evidence" value="ECO:0007669"/>
    <property type="project" value="UniProtKB-KW"/>
</dbReference>
<proteinExistence type="predicted"/>
<dbReference type="PANTHER" id="PTHR44154">
    <property type="entry name" value="QUINONE OXIDOREDUCTASE"/>
    <property type="match status" value="1"/>
</dbReference>
<keyword evidence="1" id="KW-0521">NADP</keyword>
<dbReference type="RefSeq" id="WP_281489493.1">
    <property type="nucleotide sequence ID" value="NZ_JASATX010000007.1"/>
</dbReference>
<dbReference type="Pfam" id="PF13602">
    <property type="entry name" value="ADH_zinc_N_2"/>
    <property type="match status" value="1"/>
</dbReference>
<dbReference type="EC" id="1.-.-.-" evidence="3"/>
<dbReference type="InterPro" id="IPR020843">
    <property type="entry name" value="ER"/>
</dbReference>
<keyword evidence="3" id="KW-0560">Oxidoreductase</keyword>
<dbReference type="InterPro" id="IPR051603">
    <property type="entry name" value="Zinc-ADH_QOR/CCCR"/>
</dbReference>
<protein>
    <submittedName>
        <fullName evidence="3">NADP-dependent oxidoreductase</fullName>
        <ecNumber evidence="3">1.-.-.-</ecNumber>
    </submittedName>
</protein>
<name>A0AAW6T8Z7_9MICO</name>
<accession>A0AAW6T8Z7</accession>
<comment type="caution">
    <text evidence="3">The sequence shown here is derived from an EMBL/GenBank/DDBJ whole genome shotgun (WGS) entry which is preliminary data.</text>
</comment>
<dbReference type="SUPFAM" id="SSF50129">
    <property type="entry name" value="GroES-like"/>
    <property type="match status" value="1"/>
</dbReference>
<dbReference type="EMBL" id="JASATX010000007">
    <property type="protein sequence ID" value="MDI2099699.1"/>
    <property type="molecule type" value="Genomic_DNA"/>
</dbReference>
<evidence type="ECO:0000259" key="2">
    <source>
        <dbReference type="SMART" id="SM00829"/>
    </source>
</evidence>
<dbReference type="Proteomes" id="UP001321506">
    <property type="component" value="Unassembled WGS sequence"/>
</dbReference>
<reference evidence="3 4" key="1">
    <citation type="submission" date="2023-04" db="EMBL/GenBank/DDBJ databases">
        <title>Klugiella caeni sp. nov. isolated from the sludge of biochemical tank.</title>
        <authorList>
            <person name="Geng K."/>
        </authorList>
    </citation>
    <scope>NUCLEOTIDE SEQUENCE [LARGE SCALE GENOMIC DNA]</scope>
    <source>
        <strain evidence="3 4">YN-L-19</strain>
    </source>
</reference>
<dbReference type="SMART" id="SM00829">
    <property type="entry name" value="PKS_ER"/>
    <property type="match status" value="1"/>
</dbReference>
<dbReference type="CDD" id="cd05289">
    <property type="entry name" value="MDR_like_2"/>
    <property type="match status" value="1"/>
</dbReference>
<evidence type="ECO:0000256" key="1">
    <source>
        <dbReference type="ARBA" id="ARBA00022857"/>
    </source>
</evidence>
<evidence type="ECO:0000313" key="3">
    <source>
        <dbReference type="EMBL" id="MDI2099699.1"/>
    </source>
</evidence>
<feature type="domain" description="Enoyl reductase (ER)" evidence="2">
    <location>
        <begin position="11"/>
        <end position="299"/>
    </location>
</feature>
<dbReference type="Gene3D" id="3.90.180.10">
    <property type="entry name" value="Medium-chain alcohol dehydrogenases, catalytic domain"/>
    <property type="match status" value="1"/>
</dbReference>
<dbReference type="PANTHER" id="PTHR44154:SF1">
    <property type="entry name" value="QUINONE OXIDOREDUCTASE"/>
    <property type="match status" value="1"/>
</dbReference>
<gene>
    <name evidence="3" type="ORF">QF206_12070</name>
</gene>
<dbReference type="InterPro" id="IPR011032">
    <property type="entry name" value="GroES-like_sf"/>
</dbReference>
<dbReference type="InterPro" id="IPR036291">
    <property type="entry name" value="NAD(P)-bd_dom_sf"/>
</dbReference>
<dbReference type="SUPFAM" id="SSF51735">
    <property type="entry name" value="NAD(P)-binding Rossmann-fold domains"/>
    <property type="match status" value="1"/>
</dbReference>
<evidence type="ECO:0000313" key="4">
    <source>
        <dbReference type="Proteomes" id="UP001321506"/>
    </source>
</evidence>
<dbReference type="Gene3D" id="3.40.50.720">
    <property type="entry name" value="NAD(P)-binding Rossmann-like Domain"/>
    <property type="match status" value="1"/>
</dbReference>
<organism evidence="3 4">
    <name type="scientific">Ruicaihuangia caeni</name>
    <dbReference type="NCBI Taxonomy" id="3042517"/>
    <lineage>
        <taxon>Bacteria</taxon>
        <taxon>Bacillati</taxon>
        <taxon>Actinomycetota</taxon>
        <taxon>Actinomycetes</taxon>
        <taxon>Micrococcales</taxon>
        <taxon>Microbacteriaceae</taxon>
        <taxon>Ruicaihuangia</taxon>
    </lineage>
</organism>
<dbReference type="InterPro" id="IPR013154">
    <property type="entry name" value="ADH-like_N"/>
</dbReference>
<sequence length="304" mass="31153">MPRAVRFHEYGGPEVLALDEVELPAVGRSQVRIRVEAAGLNPADSKVRRGEFLPSLPKSLPSGIGFEAAGVVDAVGEDVTGFSPGDEVFGLVRLGGVADFAIAPATSIARKPAELDWPRAGGLASVGQTALDIVASQQVTPGMTALVSAAAGGVGSMVAQLAMLAGARVIGTASAGNVEYLEELGILPIAYGPGLAERLLETADDIDVVFDHAGEETVRAALALGVDAGRINTIAADAQALGVRGVGQQRADPAGLELLAHQVADGQLTLRIDSAHGLDDAQAAYRRLDSRHARGKVVIVPTLA</sequence>
<dbReference type="AlphaFoldDB" id="A0AAW6T8Z7"/>
<keyword evidence="4" id="KW-1185">Reference proteome</keyword>